<dbReference type="Proteomes" id="UP000000841">
    <property type="component" value="Chromosome"/>
</dbReference>
<accession>C7MVL1</accession>
<sequence length="295" mass="31134">MVDVRIDLHTHSAVSDGTDSPAELVRIAAESGLDVIALTDHDTTAGWEAAAAALPPGLRLVPGAELSCELPAADGRKVSVHVLAYLFDPDAPALVAEQRRLRQERRERLRAMAERMAADGLPVDPDEILAGLAPDAPAGRPHLARALVRAGVVENVNEAFARFLGVGRGYYVPRMDTPVETAVDMIAAAGGVTVLAHPFANSRGPAVSEEAIGELAERGLAGVEVDHPEHDAKARKRLRALADDLGLVRTGSSDYHGANKTIAIGQETTDPEQFEALLARAGDASQRAGTRRTAP</sequence>
<dbReference type="PANTHER" id="PTHR42924">
    <property type="entry name" value="EXONUCLEASE"/>
    <property type="match status" value="1"/>
</dbReference>
<dbReference type="KEGG" id="svi:Svir_06590"/>
<dbReference type="GO" id="GO:0035312">
    <property type="term" value="F:5'-3' DNA exonuclease activity"/>
    <property type="evidence" value="ECO:0007669"/>
    <property type="project" value="TreeGrafter"/>
</dbReference>
<dbReference type="AlphaFoldDB" id="C7MVL1"/>
<dbReference type="PANTHER" id="PTHR42924:SF3">
    <property type="entry name" value="POLYMERASE_HISTIDINOL PHOSPHATASE N-TERMINAL DOMAIN-CONTAINING PROTEIN"/>
    <property type="match status" value="1"/>
</dbReference>
<dbReference type="SMART" id="SM00481">
    <property type="entry name" value="POLIIIAc"/>
    <property type="match status" value="1"/>
</dbReference>
<dbReference type="eggNOG" id="COG0613">
    <property type="taxonomic scope" value="Bacteria"/>
</dbReference>
<evidence type="ECO:0000259" key="1">
    <source>
        <dbReference type="SMART" id="SM00481"/>
    </source>
</evidence>
<dbReference type="Pfam" id="PF02811">
    <property type="entry name" value="PHP"/>
    <property type="match status" value="1"/>
</dbReference>
<dbReference type="Gene3D" id="1.10.150.650">
    <property type="match status" value="1"/>
</dbReference>
<gene>
    <name evidence="2" type="ordered locus">Svir_06590</name>
</gene>
<organism evidence="2 3">
    <name type="scientific">Saccharomonospora viridis (strain ATCC 15386 / DSM 43017 / JCM 3036 / CCUG 5913 / NBRC 12207 / NCIMB 9602 / P101)</name>
    <name type="common">Thermoactinomyces viridis</name>
    <dbReference type="NCBI Taxonomy" id="471857"/>
    <lineage>
        <taxon>Bacteria</taxon>
        <taxon>Bacillati</taxon>
        <taxon>Actinomycetota</taxon>
        <taxon>Actinomycetes</taxon>
        <taxon>Pseudonocardiales</taxon>
        <taxon>Pseudonocardiaceae</taxon>
        <taxon>Saccharomonospora</taxon>
    </lineage>
</organism>
<dbReference type="CDD" id="cd07438">
    <property type="entry name" value="PHP_HisPPase_AMP"/>
    <property type="match status" value="1"/>
</dbReference>
<evidence type="ECO:0000313" key="3">
    <source>
        <dbReference type="Proteomes" id="UP000000841"/>
    </source>
</evidence>
<dbReference type="GO" id="GO:0004534">
    <property type="term" value="F:5'-3' RNA exonuclease activity"/>
    <property type="evidence" value="ECO:0007669"/>
    <property type="project" value="TreeGrafter"/>
</dbReference>
<feature type="domain" description="Polymerase/histidinol phosphatase N-terminal" evidence="1">
    <location>
        <begin position="6"/>
        <end position="70"/>
    </location>
</feature>
<dbReference type="InterPro" id="IPR052018">
    <property type="entry name" value="PHP_domain"/>
</dbReference>
<dbReference type="SUPFAM" id="SSF89550">
    <property type="entry name" value="PHP domain-like"/>
    <property type="match status" value="1"/>
</dbReference>
<reference evidence="2 3" key="1">
    <citation type="journal article" date="2009" name="Stand. Genomic Sci.">
        <title>Complete genome sequence of Saccharomonospora viridis type strain (P101).</title>
        <authorList>
            <person name="Pati A."/>
            <person name="Sikorski J."/>
            <person name="Nolan M."/>
            <person name="Lapidus A."/>
            <person name="Copeland A."/>
            <person name="Glavina Del Rio T."/>
            <person name="Lucas S."/>
            <person name="Chen F."/>
            <person name="Tice H."/>
            <person name="Pitluck S."/>
            <person name="Cheng J.F."/>
            <person name="Chertkov O."/>
            <person name="Brettin T."/>
            <person name="Han C."/>
            <person name="Detter J.C."/>
            <person name="Kuske C."/>
            <person name="Bruce D."/>
            <person name="Goodwin L."/>
            <person name="Chain P."/>
            <person name="D'haeseleer P."/>
            <person name="Chen A."/>
            <person name="Palaniappan K."/>
            <person name="Ivanova N."/>
            <person name="Mavromatis K."/>
            <person name="Mikhailova N."/>
            <person name="Rohde M."/>
            <person name="Tindall B.J."/>
            <person name="Goker M."/>
            <person name="Bristow J."/>
            <person name="Eisen J.A."/>
            <person name="Markowitz V."/>
            <person name="Hugenholtz P."/>
            <person name="Kyrpides N.C."/>
            <person name="Klenk H.P."/>
        </authorList>
    </citation>
    <scope>NUCLEOTIDE SEQUENCE [LARGE SCALE GENOMIC DNA]</scope>
    <source>
        <strain evidence="3">ATCC 15386 / DSM 43017 / JCM 3036 / NBRC 12207 / P101</strain>
    </source>
</reference>
<dbReference type="STRING" id="471857.Svir_06590"/>
<evidence type="ECO:0000313" key="2">
    <source>
        <dbReference type="EMBL" id="ACU95730.1"/>
    </source>
</evidence>
<name>C7MVL1_SACVD</name>
<dbReference type="InterPro" id="IPR003141">
    <property type="entry name" value="Pol/His_phosphatase_N"/>
</dbReference>
<dbReference type="InterPro" id="IPR016195">
    <property type="entry name" value="Pol/histidinol_Pase-like"/>
</dbReference>
<dbReference type="EMBL" id="CP001683">
    <property type="protein sequence ID" value="ACU95730.1"/>
    <property type="molecule type" value="Genomic_DNA"/>
</dbReference>
<dbReference type="Gene3D" id="3.20.20.140">
    <property type="entry name" value="Metal-dependent hydrolases"/>
    <property type="match status" value="1"/>
</dbReference>
<proteinExistence type="predicted"/>
<dbReference type="HOGENOM" id="CLU_067347_1_0_11"/>
<dbReference type="InterPro" id="IPR004013">
    <property type="entry name" value="PHP_dom"/>
</dbReference>
<dbReference type="RefSeq" id="WP_012796159.1">
    <property type="nucleotide sequence ID" value="NC_013159.1"/>
</dbReference>
<protein>
    <submittedName>
        <fullName evidence="2">Predicted metal-dependent phosphoesterase, PHP family</fullName>
    </submittedName>
</protein>
<keyword evidence="3" id="KW-1185">Reference proteome</keyword>